<reference evidence="2" key="1">
    <citation type="journal article" date="2020" name="Stud. Mycol.">
        <title>101 Dothideomycetes genomes: a test case for predicting lifestyles and emergence of pathogens.</title>
        <authorList>
            <person name="Haridas S."/>
            <person name="Albert R."/>
            <person name="Binder M."/>
            <person name="Bloem J."/>
            <person name="Labutti K."/>
            <person name="Salamov A."/>
            <person name="Andreopoulos B."/>
            <person name="Baker S."/>
            <person name="Barry K."/>
            <person name="Bills G."/>
            <person name="Bluhm B."/>
            <person name="Cannon C."/>
            <person name="Castanera R."/>
            <person name="Culley D."/>
            <person name="Daum C."/>
            <person name="Ezra D."/>
            <person name="Gonzalez J."/>
            <person name="Henrissat B."/>
            <person name="Kuo A."/>
            <person name="Liang C."/>
            <person name="Lipzen A."/>
            <person name="Lutzoni F."/>
            <person name="Magnuson J."/>
            <person name="Mondo S."/>
            <person name="Nolan M."/>
            <person name="Ohm R."/>
            <person name="Pangilinan J."/>
            <person name="Park H.-J."/>
            <person name="Ramirez L."/>
            <person name="Alfaro M."/>
            <person name="Sun H."/>
            <person name="Tritt A."/>
            <person name="Yoshinaga Y."/>
            <person name="Zwiers L.-H."/>
            <person name="Turgeon B."/>
            <person name="Goodwin S."/>
            <person name="Spatafora J."/>
            <person name="Crous P."/>
            <person name="Grigoriev I."/>
        </authorList>
    </citation>
    <scope>NUCLEOTIDE SEQUENCE</scope>
    <source>
        <strain evidence="2">CBS 116435</strain>
    </source>
</reference>
<dbReference type="AlphaFoldDB" id="A0A9P4QAT6"/>
<sequence length="646" mass="71229">MAIYQGVWYNHAAKQLILTLDVRSGGFLSAAIVTWVNFAAAATWTIWRWALYRSTSTSENDTTVFYQQRQALLRNSSGAAGTVGDLFKLGFSWKGHRIRFLGSSVLQIIACIIIFSIWTVCGLFAPYIYTKAQGDVLIESPPFCGTLDYTNVDYSNMTIVNLFRADDVAYVNEAQAYVQQCYDASSTSKCHDFPRATIPFTTTSLDSCPFGTFDVCMSLNSTPIKFDTGLLDSNLDFGMNVVEHQRVQYRRVTTCSPIQTSPFVTIFNTTGTEEEDQYPPGTVLLRYNYGPDARNNWTFEYSIYQATFPVAYTLSAFQYMPSAGAENAWFVNATLFNATDADFSLVLVQGNHVEYPGPVDDPIFSAGAFPGDKLELPLDNNFIEIYFSSYPSTAMACMEQHQICLPYGDRSCTPLVGSGSILNASVALTGIATDQTALASVERFAAAALDSSIYSVPYLGGASILLASHTLQDLIQTTILPKDQWATEALNWFSISLAQLQARMSSYATGPMNPAIRPYVSNFHDDGTAELCRSQRSAESAGYTNFDMVALIVLAVVGTALIVLGLIFERIMLMLAKRNTHARASYARWLSDGVYHQQHIALKGSGVGGWFDVHDEIPKSHELVRPRAGGEAENVFLLQEVQAKQL</sequence>
<gene>
    <name evidence="2" type="ORF">K431DRAFT_301299</name>
</gene>
<evidence type="ECO:0000313" key="3">
    <source>
        <dbReference type="Proteomes" id="UP000799441"/>
    </source>
</evidence>
<dbReference type="OrthoDB" id="3540210at2759"/>
<dbReference type="EMBL" id="MU003774">
    <property type="protein sequence ID" value="KAF2723767.1"/>
    <property type="molecule type" value="Genomic_DNA"/>
</dbReference>
<feature type="transmembrane region" description="Helical" evidence="1">
    <location>
        <begin position="105"/>
        <end position="129"/>
    </location>
</feature>
<evidence type="ECO:0000313" key="2">
    <source>
        <dbReference type="EMBL" id="KAF2723767.1"/>
    </source>
</evidence>
<name>A0A9P4QAT6_9PEZI</name>
<evidence type="ECO:0000256" key="1">
    <source>
        <dbReference type="SAM" id="Phobius"/>
    </source>
</evidence>
<keyword evidence="1" id="KW-0472">Membrane</keyword>
<keyword evidence="1" id="KW-1133">Transmembrane helix</keyword>
<comment type="caution">
    <text evidence="2">The sequence shown here is derived from an EMBL/GenBank/DDBJ whole genome shotgun (WGS) entry which is preliminary data.</text>
</comment>
<dbReference type="Proteomes" id="UP000799441">
    <property type="component" value="Unassembled WGS sequence"/>
</dbReference>
<feature type="transmembrane region" description="Helical" evidence="1">
    <location>
        <begin position="26"/>
        <end position="47"/>
    </location>
</feature>
<accession>A0A9P4QAT6</accession>
<organism evidence="2 3">
    <name type="scientific">Polychaeton citri CBS 116435</name>
    <dbReference type="NCBI Taxonomy" id="1314669"/>
    <lineage>
        <taxon>Eukaryota</taxon>
        <taxon>Fungi</taxon>
        <taxon>Dikarya</taxon>
        <taxon>Ascomycota</taxon>
        <taxon>Pezizomycotina</taxon>
        <taxon>Dothideomycetes</taxon>
        <taxon>Dothideomycetidae</taxon>
        <taxon>Capnodiales</taxon>
        <taxon>Capnodiaceae</taxon>
        <taxon>Polychaeton</taxon>
    </lineage>
</organism>
<feature type="transmembrane region" description="Helical" evidence="1">
    <location>
        <begin position="548"/>
        <end position="568"/>
    </location>
</feature>
<keyword evidence="3" id="KW-1185">Reference proteome</keyword>
<keyword evidence="1" id="KW-0812">Transmembrane</keyword>
<proteinExistence type="predicted"/>
<protein>
    <submittedName>
        <fullName evidence="2">Uncharacterized protein</fullName>
    </submittedName>
</protein>